<evidence type="ECO:0000256" key="6">
    <source>
        <dbReference type="ARBA" id="ARBA00023242"/>
    </source>
</evidence>
<evidence type="ECO:0000256" key="3">
    <source>
        <dbReference type="ARBA" id="ARBA00017307"/>
    </source>
</evidence>
<dbReference type="AlphaFoldDB" id="A0A6G1FQX2"/>
<dbReference type="InterPro" id="IPR019473">
    <property type="entry name" value="TFIID_su8_C"/>
</dbReference>
<comment type="subcellular location">
    <subcellularLocation>
        <location evidence="1">Nucleus</location>
    </subcellularLocation>
</comment>
<dbReference type="PANTHER" id="PTHR46469:SF1">
    <property type="entry name" value="TRANSCRIPTION INITIATION FACTOR TFIID SUBUNIT 8"/>
    <property type="match status" value="1"/>
</dbReference>
<name>A0A6G1FQX2_9PEZI</name>
<evidence type="ECO:0000313" key="8">
    <source>
        <dbReference type="EMBL" id="KAF1808110.1"/>
    </source>
</evidence>
<dbReference type="EMBL" id="ML975190">
    <property type="protein sequence ID" value="KAF1808110.1"/>
    <property type="molecule type" value="Genomic_DNA"/>
</dbReference>
<evidence type="ECO:0000256" key="4">
    <source>
        <dbReference type="ARBA" id="ARBA00023015"/>
    </source>
</evidence>
<dbReference type="Pfam" id="PF07524">
    <property type="entry name" value="Bromo_TP"/>
    <property type="match status" value="1"/>
</dbReference>
<evidence type="ECO:0000313" key="10">
    <source>
        <dbReference type="RefSeq" id="XP_033529741.1"/>
    </source>
</evidence>
<dbReference type="Gene3D" id="1.10.20.10">
    <property type="entry name" value="Histone, subunit A"/>
    <property type="match status" value="1"/>
</dbReference>
<feature type="non-terminal residue" evidence="8">
    <location>
        <position position="1"/>
    </location>
</feature>
<dbReference type="Proteomes" id="UP000504638">
    <property type="component" value="Unplaced"/>
</dbReference>
<dbReference type="GeneID" id="54416111"/>
<dbReference type="GO" id="GO:0005669">
    <property type="term" value="C:transcription factor TFIID complex"/>
    <property type="evidence" value="ECO:0007669"/>
    <property type="project" value="InterPro"/>
</dbReference>
<proteinExistence type="inferred from homology"/>
<dbReference type="RefSeq" id="XP_033529741.1">
    <property type="nucleotide sequence ID" value="XM_033675541.1"/>
</dbReference>
<evidence type="ECO:0000256" key="1">
    <source>
        <dbReference type="ARBA" id="ARBA00004123"/>
    </source>
</evidence>
<dbReference type="OrthoDB" id="2193813at2759"/>
<dbReference type="PANTHER" id="PTHR46469">
    <property type="entry name" value="TRANSCRIPTION INITIATION FACTOR TFIID SUBUNIT 8"/>
    <property type="match status" value="1"/>
</dbReference>
<dbReference type="GO" id="GO:0006367">
    <property type="term" value="P:transcription initiation at RNA polymerase II promoter"/>
    <property type="evidence" value="ECO:0007669"/>
    <property type="project" value="TreeGrafter"/>
</dbReference>
<dbReference type="Pfam" id="PF10406">
    <property type="entry name" value="TAF8_C"/>
    <property type="match status" value="1"/>
</dbReference>
<organism evidence="8">
    <name type="scientific">Eremomyces bilateralis CBS 781.70</name>
    <dbReference type="NCBI Taxonomy" id="1392243"/>
    <lineage>
        <taxon>Eukaryota</taxon>
        <taxon>Fungi</taxon>
        <taxon>Dikarya</taxon>
        <taxon>Ascomycota</taxon>
        <taxon>Pezizomycotina</taxon>
        <taxon>Dothideomycetes</taxon>
        <taxon>Dothideomycetes incertae sedis</taxon>
        <taxon>Eremomycetales</taxon>
        <taxon>Eremomycetaceae</taxon>
        <taxon>Eremomyces</taxon>
    </lineage>
</organism>
<evidence type="ECO:0000256" key="2">
    <source>
        <dbReference type="ARBA" id="ARBA00008767"/>
    </source>
</evidence>
<feature type="non-terminal residue" evidence="8">
    <location>
        <position position="307"/>
    </location>
</feature>
<gene>
    <name evidence="8 10" type="ORF">P152DRAFT_372344</name>
</gene>
<evidence type="ECO:0000256" key="5">
    <source>
        <dbReference type="ARBA" id="ARBA00023163"/>
    </source>
</evidence>
<reference evidence="10" key="2">
    <citation type="submission" date="2020-04" db="EMBL/GenBank/DDBJ databases">
        <authorList>
            <consortium name="NCBI Genome Project"/>
        </authorList>
    </citation>
    <scope>NUCLEOTIDE SEQUENCE</scope>
    <source>
        <strain evidence="10">CBS 781.70</strain>
    </source>
</reference>
<dbReference type="InterPro" id="IPR006565">
    <property type="entry name" value="BTP"/>
</dbReference>
<evidence type="ECO:0000259" key="7">
    <source>
        <dbReference type="SMART" id="SM00576"/>
    </source>
</evidence>
<accession>A0A6G1FQX2</accession>
<comment type="similarity">
    <text evidence="2">Belongs to the TAF8 family.</text>
</comment>
<sequence length="307" mass="34724">LKRRSPDDYERLTNGDHPAKRQKKVIRALKYKQPFAELALESPQDDSVFHAQLVRSISTVLTRVGFDGAKPSALESFRSEVQEYMLHFLGTVRASMTNSRRTHPIPQDFVLALVNSGITPSELLGHLDHHLPPEVSLPPLQAAPRETDTVPKRDLFSIDAADTTKRRFIPATMPHYPSKHTWQSTPTVISRITDPLQIREKSTQEGIVAEQALRKLVAARQRGAANKTFGEGHKTQKRELERRWEDGMMEMIRMDDEEARRQRVDFEGDADMGAGDVDVMNAAAEASNGAFGVDTGMVVNWDRKYWR</sequence>
<dbReference type="CDD" id="cd00076">
    <property type="entry name" value="HFD_SF"/>
    <property type="match status" value="1"/>
</dbReference>
<feature type="domain" description="Bromodomain associated" evidence="7">
    <location>
        <begin position="45"/>
        <end position="122"/>
    </location>
</feature>
<keyword evidence="5" id="KW-0804">Transcription</keyword>
<reference evidence="8 10" key="1">
    <citation type="submission" date="2020-01" db="EMBL/GenBank/DDBJ databases">
        <authorList>
            <consortium name="DOE Joint Genome Institute"/>
            <person name="Haridas S."/>
            <person name="Albert R."/>
            <person name="Binder M."/>
            <person name="Bloem J."/>
            <person name="Labutti K."/>
            <person name="Salamov A."/>
            <person name="Andreopoulos B."/>
            <person name="Baker S.E."/>
            <person name="Barry K."/>
            <person name="Bills G."/>
            <person name="Bluhm B.H."/>
            <person name="Cannon C."/>
            <person name="Castanera R."/>
            <person name="Culley D.E."/>
            <person name="Daum C."/>
            <person name="Ezra D."/>
            <person name="Gonzalez J.B."/>
            <person name="Henrissat B."/>
            <person name="Kuo A."/>
            <person name="Liang C."/>
            <person name="Lipzen A."/>
            <person name="Lutzoni F."/>
            <person name="Magnuson J."/>
            <person name="Mondo S."/>
            <person name="Nolan M."/>
            <person name="Ohm R."/>
            <person name="Pangilinan J."/>
            <person name="Park H.-J."/>
            <person name="Ramirez L."/>
            <person name="Alfaro M."/>
            <person name="Sun H."/>
            <person name="Tritt A."/>
            <person name="Yoshinaga Y."/>
            <person name="Zwiers L.-H."/>
            <person name="Turgeon B.G."/>
            <person name="Goodwin S.B."/>
            <person name="Spatafora J.W."/>
            <person name="Crous P.W."/>
            <person name="Grigoriev I.V."/>
        </authorList>
    </citation>
    <scope>NUCLEOTIDE SEQUENCE</scope>
    <source>
        <strain evidence="8 10">CBS 781.70</strain>
    </source>
</reference>
<dbReference type="GO" id="GO:0046982">
    <property type="term" value="F:protein heterodimerization activity"/>
    <property type="evidence" value="ECO:0007669"/>
    <property type="project" value="InterPro"/>
</dbReference>
<reference evidence="10" key="3">
    <citation type="submission" date="2025-04" db="UniProtKB">
        <authorList>
            <consortium name="RefSeq"/>
        </authorList>
    </citation>
    <scope>IDENTIFICATION</scope>
    <source>
        <strain evidence="10">CBS 781.70</strain>
    </source>
</reference>
<protein>
    <recommendedName>
        <fullName evidence="3">Transcription initiation factor TFIID subunit 8</fullName>
    </recommendedName>
</protein>
<dbReference type="SMART" id="SM00576">
    <property type="entry name" value="BTP"/>
    <property type="match status" value="1"/>
</dbReference>
<dbReference type="InterPro" id="IPR009072">
    <property type="entry name" value="Histone-fold"/>
</dbReference>
<dbReference type="InterPro" id="IPR037818">
    <property type="entry name" value="TAF8"/>
</dbReference>
<keyword evidence="4" id="KW-0805">Transcription regulation</keyword>
<dbReference type="CDD" id="cd08049">
    <property type="entry name" value="TAF8"/>
    <property type="match status" value="1"/>
</dbReference>
<evidence type="ECO:0000313" key="9">
    <source>
        <dbReference type="Proteomes" id="UP000504638"/>
    </source>
</evidence>
<keyword evidence="9" id="KW-1185">Reference proteome</keyword>
<keyword evidence="6" id="KW-0539">Nucleus</keyword>